<feature type="region of interest" description="Disordered" evidence="1">
    <location>
        <begin position="124"/>
        <end position="280"/>
    </location>
</feature>
<name>A0AAD7D1F3_MYCRO</name>
<keyword evidence="3" id="KW-1185">Reference proteome</keyword>
<feature type="compositionally biased region" description="Basic and acidic residues" evidence="1">
    <location>
        <begin position="602"/>
        <end position="614"/>
    </location>
</feature>
<organism evidence="2 3">
    <name type="scientific">Mycena rosella</name>
    <name type="common">Pink bonnet</name>
    <name type="synonym">Agaricus rosellus</name>
    <dbReference type="NCBI Taxonomy" id="1033263"/>
    <lineage>
        <taxon>Eukaryota</taxon>
        <taxon>Fungi</taxon>
        <taxon>Dikarya</taxon>
        <taxon>Basidiomycota</taxon>
        <taxon>Agaricomycotina</taxon>
        <taxon>Agaricomycetes</taxon>
        <taxon>Agaricomycetidae</taxon>
        <taxon>Agaricales</taxon>
        <taxon>Marasmiineae</taxon>
        <taxon>Mycenaceae</taxon>
        <taxon>Mycena</taxon>
    </lineage>
</organism>
<feature type="compositionally biased region" description="Polar residues" evidence="1">
    <location>
        <begin position="64"/>
        <end position="77"/>
    </location>
</feature>
<dbReference type="AlphaFoldDB" id="A0AAD7D1F3"/>
<reference evidence="2" key="1">
    <citation type="submission" date="2023-03" db="EMBL/GenBank/DDBJ databases">
        <title>Massive genome expansion in bonnet fungi (Mycena s.s.) driven by repeated elements and novel gene families across ecological guilds.</title>
        <authorList>
            <consortium name="Lawrence Berkeley National Laboratory"/>
            <person name="Harder C.B."/>
            <person name="Miyauchi S."/>
            <person name="Viragh M."/>
            <person name="Kuo A."/>
            <person name="Thoen E."/>
            <person name="Andreopoulos B."/>
            <person name="Lu D."/>
            <person name="Skrede I."/>
            <person name="Drula E."/>
            <person name="Henrissat B."/>
            <person name="Morin E."/>
            <person name="Kohler A."/>
            <person name="Barry K."/>
            <person name="LaButti K."/>
            <person name="Morin E."/>
            <person name="Salamov A."/>
            <person name="Lipzen A."/>
            <person name="Mereny Z."/>
            <person name="Hegedus B."/>
            <person name="Baldrian P."/>
            <person name="Stursova M."/>
            <person name="Weitz H."/>
            <person name="Taylor A."/>
            <person name="Grigoriev I.V."/>
            <person name="Nagy L.G."/>
            <person name="Martin F."/>
            <person name="Kauserud H."/>
        </authorList>
    </citation>
    <scope>NUCLEOTIDE SEQUENCE</scope>
    <source>
        <strain evidence="2">CBHHK067</strain>
    </source>
</reference>
<evidence type="ECO:0000313" key="3">
    <source>
        <dbReference type="Proteomes" id="UP001221757"/>
    </source>
</evidence>
<dbReference type="Proteomes" id="UP001221757">
    <property type="component" value="Unassembled WGS sequence"/>
</dbReference>
<proteinExistence type="predicted"/>
<comment type="caution">
    <text evidence="2">The sequence shown here is derived from an EMBL/GenBank/DDBJ whole genome shotgun (WGS) entry which is preliminary data.</text>
</comment>
<feature type="region of interest" description="Disordered" evidence="1">
    <location>
        <begin position="301"/>
        <end position="320"/>
    </location>
</feature>
<sequence length="631" mass="69151">MNRIIPGGLVITYHHHLGGGRWLRAPLSQYVDAGGNAVHDVITSNPSILRSRSPFQRAGDELHTQTTSERSRKTTYVAQSRLPIPQKAACRPFLSPPPRSYHPLREIAQCVDNTAGAAKINQDIGTLDTDSTGGSATQQPASPPNKALKRSRADLLRDQTHGERSSPAKRYTGKSRRCKPSPTPSRSLVDSLYDPKDNDNDDSPVEEHPFFNLSIPNPPQSPSVDASAYTPSPPVFAPSPSDSAPSPSTTTPSVPPSPSPSVQGLPASLSLTVTPYDDPMDDAIPDETFKVPTHTEFLAAEPRCRDENPHRPSAAHDPDSERALTQFTGFQANDPLWGAPIIPNHVALDNMSDETQEAIRVAPDQYLAATVFCFGATLFDKHKNVRTDVLTIVEEVAGKDTLTVIVPQTKVAPKQAWRGPAGKPNKFIGPISMLIRCSDPQISFLKTDIGDKPDVTASRLHWAVYEKFTKALPAPKAAGLIDRATQGGNMLPHNKRFLDFASTFDVRCLPHAENPVYVLYAKPCTKDAKLWDKIRATLRITYTDLLEAFVPHANASTGHNLCADRKLDCHPKYNCMFTVRDRDWWGPRSLEAILKLLRGGDSESEGEAHSEPHPRTSNSSFSCGRGQFNRC</sequence>
<evidence type="ECO:0000256" key="1">
    <source>
        <dbReference type="SAM" id="MobiDB-lite"/>
    </source>
</evidence>
<feature type="compositionally biased region" description="Low complexity" evidence="1">
    <location>
        <begin position="238"/>
        <end position="252"/>
    </location>
</feature>
<feature type="compositionally biased region" description="Polar residues" evidence="1">
    <location>
        <begin position="128"/>
        <end position="140"/>
    </location>
</feature>
<feature type="compositionally biased region" description="Basic and acidic residues" evidence="1">
    <location>
        <begin position="151"/>
        <end position="166"/>
    </location>
</feature>
<accession>A0AAD7D1F3</accession>
<evidence type="ECO:0000313" key="2">
    <source>
        <dbReference type="EMBL" id="KAJ7674263.1"/>
    </source>
</evidence>
<protein>
    <submittedName>
        <fullName evidence="2">Uncharacterized protein</fullName>
    </submittedName>
</protein>
<feature type="region of interest" description="Disordered" evidence="1">
    <location>
        <begin position="602"/>
        <end position="631"/>
    </location>
</feature>
<feature type="compositionally biased region" description="Basic and acidic residues" evidence="1">
    <location>
        <begin position="302"/>
        <end position="320"/>
    </location>
</feature>
<feature type="region of interest" description="Disordered" evidence="1">
    <location>
        <begin position="51"/>
        <end position="77"/>
    </location>
</feature>
<dbReference type="EMBL" id="JARKIE010000157">
    <property type="protein sequence ID" value="KAJ7674263.1"/>
    <property type="molecule type" value="Genomic_DNA"/>
</dbReference>
<gene>
    <name evidence="2" type="ORF">B0H17DRAFT_1140698</name>
</gene>